<dbReference type="EMBL" id="JABSTR010000007">
    <property type="protein sequence ID" value="KAH9376173.1"/>
    <property type="molecule type" value="Genomic_DNA"/>
</dbReference>
<keyword evidence="3" id="KW-1185">Reference proteome</keyword>
<dbReference type="AlphaFoldDB" id="A0A9J6GKR2"/>
<feature type="region of interest" description="Disordered" evidence="1">
    <location>
        <begin position="230"/>
        <end position="251"/>
    </location>
</feature>
<accession>A0A9J6GKR2</accession>
<evidence type="ECO:0000313" key="2">
    <source>
        <dbReference type="EMBL" id="KAH9376173.1"/>
    </source>
</evidence>
<comment type="caution">
    <text evidence="2">The sequence shown here is derived from an EMBL/GenBank/DDBJ whole genome shotgun (WGS) entry which is preliminary data.</text>
</comment>
<dbReference type="VEuPathDB" id="VectorBase:HLOH_057510"/>
<gene>
    <name evidence="2" type="ORF">HPB48_017165</name>
</gene>
<protein>
    <submittedName>
        <fullName evidence="2">Uncharacterized protein</fullName>
    </submittedName>
</protein>
<reference evidence="2 3" key="1">
    <citation type="journal article" date="2020" name="Cell">
        <title>Large-Scale Comparative Analyses of Tick Genomes Elucidate Their Genetic Diversity and Vector Capacities.</title>
        <authorList>
            <consortium name="Tick Genome and Microbiome Consortium (TIGMIC)"/>
            <person name="Jia N."/>
            <person name="Wang J."/>
            <person name="Shi W."/>
            <person name="Du L."/>
            <person name="Sun Y."/>
            <person name="Zhan W."/>
            <person name="Jiang J.F."/>
            <person name="Wang Q."/>
            <person name="Zhang B."/>
            <person name="Ji P."/>
            <person name="Bell-Sakyi L."/>
            <person name="Cui X.M."/>
            <person name="Yuan T.T."/>
            <person name="Jiang B.G."/>
            <person name="Yang W.F."/>
            <person name="Lam T.T."/>
            <person name="Chang Q.C."/>
            <person name="Ding S.J."/>
            <person name="Wang X.J."/>
            <person name="Zhu J.G."/>
            <person name="Ruan X.D."/>
            <person name="Zhao L."/>
            <person name="Wei J.T."/>
            <person name="Ye R.Z."/>
            <person name="Que T.C."/>
            <person name="Du C.H."/>
            <person name="Zhou Y.H."/>
            <person name="Cheng J.X."/>
            <person name="Dai P.F."/>
            <person name="Guo W.B."/>
            <person name="Han X.H."/>
            <person name="Huang E.J."/>
            <person name="Li L.F."/>
            <person name="Wei W."/>
            <person name="Gao Y.C."/>
            <person name="Liu J.Z."/>
            <person name="Shao H.Z."/>
            <person name="Wang X."/>
            <person name="Wang C.C."/>
            <person name="Yang T.C."/>
            <person name="Huo Q.B."/>
            <person name="Li W."/>
            <person name="Chen H.Y."/>
            <person name="Chen S.E."/>
            <person name="Zhou L.G."/>
            <person name="Ni X.B."/>
            <person name="Tian J.H."/>
            <person name="Sheng Y."/>
            <person name="Liu T."/>
            <person name="Pan Y.S."/>
            <person name="Xia L.Y."/>
            <person name="Li J."/>
            <person name="Zhao F."/>
            <person name="Cao W.C."/>
        </authorList>
    </citation>
    <scope>NUCLEOTIDE SEQUENCE [LARGE SCALE GENOMIC DNA]</scope>
    <source>
        <strain evidence="2">HaeL-2018</strain>
    </source>
</reference>
<name>A0A9J6GKR2_HAELO</name>
<evidence type="ECO:0000313" key="3">
    <source>
        <dbReference type="Proteomes" id="UP000821853"/>
    </source>
</evidence>
<sequence>MPVRAFCPPAFTIPSPRDHNLNVGAYGYTRCEICPVRAFCPPAYNSSSRDHNLNVGATVTPGARHAPTPRCSRCPVGCGDAVYVSRTQCTAASERSSAHASGVGRSKAQSGRSVARRPAAVLRKFVAMGTVLTWHLGDATALRPAPSPPWSANSTHLASGDETMAAQLGSRLTRCLGGRSLGPCISCRRRRRAIVDSALFPTPRRAAAKRGLQRFLHQLAQSLERLNSTNVSRKPSAIMSSRHGQSIGTPSSDIVTTCPHSRQMGGSTAGCGQASAWLGPAMAAQGGEGKIARWSRTRYVRGWAGDVVWVRGNSRWTTYLAQWVP</sequence>
<proteinExistence type="predicted"/>
<feature type="region of interest" description="Disordered" evidence="1">
    <location>
        <begin position="94"/>
        <end position="114"/>
    </location>
</feature>
<evidence type="ECO:0000256" key="1">
    <source>
        <dbReference type="SAM" id="MobiDB-lite"/>
    </source>
</evidence>
<dbReference type="Proteomes" id="UP000821853">
    <property type="component" value="Chromosome 5"/>
</dbReference>
<organism evidence="2 3">
    <name type="scientific">Haemaphysalis longicornis</name>
    <name type="common">Bush tick</name>
    <dbReference type="NCBI Taxonomy" id="44386"/>
    <lineage>
        <taxon>Eukaryota</taxon>
        <taxon>Metazoa</taxon>
        <taxon>Ecdysozoa</taxon>
        <taxon>Arthropoda</taxon>
        <taxon>Chelicerata</taxon>
        <taxon>Arachnida</taxon>
        <taxon>Acari</taxon>
        <taxon>Parasitiformes</taxon>
        <taxon>Ixodida</taxon>
        <taxon>Ixodoidea</taxon>
        <taxon>Ixodidae</taxon>
        <taxon>Haemaphysalinae</taxon>
        <taxon>Haemaphysalis</taxon>
    </lineage>
</organism>